<dbReference type="STRING" id="164328.H3H1U0"/>
<evidence type="ECO:0000313" key="3">
    <source>
        <dbReference type="EnsemblProtists" id="Phyra84270"/>
    </source>
</evidence>
<dbReference type="InParanoid" id="H3H1U0"/>
<dbReference type="InterPro" id="IPR017937">
    <property type="entry name" value="Thioredoxin_CS"/>
</dbReference>
<sequence>MLRVLLAALVALLPLATAISPPHDRGPLFNGSLVVRSLDVEAYEAMLNDSDAVWIVDYYSSWCAHCRMFAPEWEKVGEFYAESKVVQVGAVDCNLHKSVCTREEVHGYPAVKAHHVPLGSSEKVNMEVRGRKKMKPVIKWVEEVLTEHDIESGMDVGTIAEGNKLRRNELEDADTESSKVNGGLSDDTSVQTKYKRLRDAGKAVMLSLENSFFMGVPALEGERYSTRRNYSRTGQAELLRRELRTSCKLTAPRPS</sequence>
<dbReference type="EnsemblProtists" id="Phyra84270">
    <property type="protein sequence ID" value="Phyra84270"/>
    <property type="gene ID" value="Phyra84270"/>
</dbReference>
<dbReference type="InterPro" id="IPR036249">
    <property type="entry name" value="Thioredoxin-like_sf"/>
</dbReference>
<feature type="chain" id="PRO_5003586349" description="Thioredoxin domain-containing protein" evidence="1">
    <location>
        <begin position="19"/>
        <end position="255"/>
    </location>
</feature>
<dbReference type="GO" id="GO:0005783">
    <property type="term" value="C:endoplasmic reticulum"/>
    <property type="evidence" value="ECO:0000318"/>
    <property type="project" value="GO_Central"/>
</dbReference>
<dbReference type="VEuPathDB" id="FungiDB:KRP22_5775"/>
<name>H3H1U0_PHYRM</name>
<accession>H3H1U0</accession>
<dbReference type="InterPro" id="IPR013766">
    <property type="entry name" value="Thioredoxin_domain"/>
</dbReference>
<dbReference type="VEuPathDB" id="FungiDB:KRP23_6407"/>
<reference evidence="3" key="2">
    <citation type="submission" date="2015-06" db="UniProtKB">
        <authorList>
            <consortium name="EnsemblProtists"/>
        </authorList>
    </citation>
    <scope>IDENTIFICATION</scope>
    <source>
        <strain evidence="3">Pr102</strain>
    </source>
</reference>
<dbReference type="GO" id="GO:0015035">
    <property type="term" value="F:protein-disulfide reductase activity"/>
    <property type="evidence" value="ECO:0000318"/>
    <property type="project" value="GO_Central"/>
</dbReference>
<dbReference type="PROSITE" id="PS00194">
    <property type="entry name" value="THIOREDOXIN_1"/>
    <property type="match status" value="1"/>
</dbReference>
<dbReference type="EMBL" id="DS566104">
    <property type="status" value="NOT_ANNOTATED_CDS"/>
    <property type="molecule type" value="Genomic_DNA"/>
</dbReference>
<evidence type="ECO:0000259" key="2">
    <source>
        <dbReference type="PROSITE" id="PS51352"/>
    </source>
</evidence>
<dbReference type="Proteomes" id="UP000005238">
    <property type="component" value="Unassembled WGS sequence"/>
</dbReference>
<organism evidence="3 4">
    <name type="scientific">Phytophthora ramorum</name>
    <name type="common">Sudden oak death agent</name>
    <dbReference type="NCBI Taxonomy" id="164328"/>
    <lineage>
        <taxon>Eukaryota</taxon>
        <taxon>Sar</taxon>
        <taxon>Stramenopiles</taxon>
        <taxon>Oomycota</taxon>
        <taxon>Peronosporomycetes</taxon>
        <taxon>Peronosporales</taxon>
        <taxon>Peronosporaceae</taxon>
        <taxon>Phytophthora</taxon>
    </lineage>
</organism>
<dbReference type="GO" id="GO:0034976">
    <property type="term" value="P:response to endoplasmic reticulum stress"/>
    <property type="evidence" value="ECO:0000318"/>
    <property type="project" value="GO_Central"/>
</dbReference>
<reference evidence="4" key="1">
    <citation type="journal article" date="2006" name="Science">
        <title>Phytophthora genome sequences uncover evolutionary origins and mechanisms of pathogenesis.</title>
        <authorList>
            <person name="Tyler B.M."/>
            <person name="Tripathy S."/>
            <person name="Zhang X."/>
            <person name="Dehal P."/>
            <person name="Jiang R.H."/>
            <person name="Aerts A."/>
            <person name="Arredondo F.D."/>
            <person name="Baxter L."/>
            <person name="Bensasson D."/>
            <person name="Beynon J.L."/>
            <person name="Chapman J."/>
            <person name="Damasceno C.M."/>
            <person name="Dorrance A.E."/>
            <person name="Dou D."/>
            <person name="Dickerman A.W."/>
            <person name="Dubchak I.L."/>
            <person name="Garbelotto M."/>
            <person name="Gijzen M."/>
            <person name="Gordon S.G."/>
            <person name="Govers F."/>
            <person name="Grunwald N.J."/>
            <person name="Huang W."/>
            <person name="Ivors K.L."/>
            <person name="Jones R.W."/>
            <person name="Kamoun S."/>
            <person name="Krampis K."/>
            <person name="Lamour K.H."/>
            <person name="Lee M.K."/>
            <person name="McDonald W.H."/>
            <person name="Medina M."/>
            <person name="Meijer H.J."/>
            <person name="Nordberg E.K."/>
            <person name="Maclean D.J."/>
            <person name="Ospina-Giraldo M.D."/>
            <person name="Morris P.F."/>
            <person name="Phuntumart V."/>
            <person name="Putnam N.H."/>
            <person name="Rash S."/>
            <person name="Rose J.K."/>
            <person name="Sakihama Y."/>
            <person name="Salamov A.A."/>
            <person name="Savidor A."/>
            <person name="Scheuring C.F."/>
            <person name="Smith B.M."/>
            <person name="Sobral B.W."/>
            <person name="Terry A."/>
            <person name="Torto-Alalibo T.A."/>
            <person name="Win J."/>
            <person name="Xu Z."/>
            <person name="Zhang H."/>
            <person name="Grigoriev I.V."/>
            <person name="Rokhsar D.S."/>
            <person name="Boore J.L."/>
        </authorList>
    </citation>
    <scope>NUCLEOTIDE SEQUENCE [LARGE SCALE GENOMIC DNA]</scope>
    <source>
        <strain evidence="4">Pr102</strain>
    </source>
</reference>
<proteinExistence type="predicted"/>
<dbReference type="Pfam" id="PF00085">
    <property type="entry name" value="Thioredoxin"/>
    <property type="match status" value="1"/>
</dbReference>
<dbReference type="HOGENOM" id="CLU_070950_0_0_1"/>
<dbReference type="PANTHER" id="PTHR45815:SF3">
    <property type="entry name" value="PROTEIN DISULFIDE-ISOMERASE A6"/>
    <property type="match status" value="1"/>
</dbReference>
<evidence type="ECO:0000256" key="1">
    <source>
        <dbReference type="SAM" id="SignalP"/>
    </source>
</evidence>
<keyword evidence="4" id="KW-1185">Reference proteome</keyword>
<dbReference type="AlphaFoldDB" id="H3H1U0"/>
<feature type="signal peptide" evidence="1">
    <location>
        <begin position="1"/>
        <end position="18"/>
    </location>
</feature>
<dbReference type="PANTHER" id="PTHR45815">
    <property type="entry name" value="PROTEIN DISULFIDE-ISOMERASE A6"/>
    <property type="match status" value="1"/>
</dbReference>
<dbReference type="SUPFAM" id="SSF52833">
    <property type="entry name" value="Thioredoxin-like"/>
    <property type="match status" value="1"/>
</dbReference>
<evidence type="ECO:0000313" key="4">
    <source>
        <dbReference type="Proteomes" id="UP000005238"/>
    </source>
</evidence>
<dbReference type="eggNOG" id="KOG0191">
    <property type="taxonomic scope" value="Eukaryota"/>
</dbReference>
<feature type="domain" description="Thioredoxin" evidence="2">
    <location>
        <begin position="14"/>
        <end position="146"/>
    </location>
</feature>
<protein>
    <recommendedName>
        <fullName evidence="2">Thioredoxin domain-containing protein</fullName>
    </recommendedName>
</protein>
<dbReference type="PROSITE" id="PS51352">
    <property type="entry name" value="THIOREDOXIN_2"/>
    <property type="match status" value="1"/>
</dbReference>
<dbReference type="Gene3D" id="3.40.30.10">
    <property type="entry name" value="Glutaredoxin"/>
    <property type="match status" value="1"/>
</dbReference>
<keyword evidence="1" id="KW-0732">Signal</keyword>
<dbReference type="CDD" id="cd02961">
    <property type="entry name" value="PDI_a_family"/>
    <property type="match status" value="1"/>
</dbReference>